<name>A0A9D1JXF4_9BACT</name>
<dbReference type="Proteomes" id="UP000886865">
    <property type="component" value="Unassembled WGS sequence"/>
</dbReference>
<evidence type="ECO:0000313" key="3">
    <source>
        <dbReference type="Proteomes" id="UP000886865"/>
    </source>
</evidence>
<evidence type="ECO:0000256" key="1">
    <source>
        <dbReference type="SAM" id="SignalP"/>
    </source>
</evidence>
<reference evidence="2" key="1">
    <citation type="submission" date="2020-10" db="EMBL/GenBank/DDBJ databases">
        <authorList>
            <person name="Gilroy R."/>
        </authorList>
    </citation>
    <scope>NUCLEOTIDE SEQUENCE</scope>
    <source>
        <strain evidence="2">CHK152-2871</strain>
    </source>
</reference>
<keyword evidence="1" id="KW-0732">Signal</keyword>
<evidence type="ECO:0000313" key="2">
    <source>
        <dbReference type="EMBL" id="HIS74090.1"/>
    </source>
</evidence>
<accession>A0A9D1JXF4</accession>
<feature type="chain" id="PRO_5038474776" evidence="1">
    <location>
        <begin position="24"/>
        <end position="218"/>
    </location>
</feature>
<dbReference type="AlphaFoldDB" id="A0A9D1JXF4"/>
<proteinExistence type="predicted"/>
<dbReference type="EMBL" id="DVJQ01000031">
    <property type="protein sequence ID" value="HIS74090.1"/>
    <property type="molecule type" value="Genomic_DNA"/>
</dbReference>
<sequence>MKKFRIPLLGAFLALSLFSTSYAIVEPPKVPSALIDEGLAKTYKKSTQDTNVIEALELLKQTSGEYSRKAILGDNLTRRPIKIEFKNLSEINPAYANFDALGWKKSGKLYIYINKKHQSAPKEALAALLAHEAIHQDEFNSLNEETYAWTLEAAVWTQLSEDNLELQNISHPLVERENVIKKLFKKGNYTSAYIRKFVISNKGYQNLPERSPGFEENL</sequence>
<reference evidence="2" key="2">
    <citation type="journal article" date="2021" name="PeerJ">
        <title>Extensive microbial diversity within the chicken gut microbiome revealed by metagenomics and culture.</title>
        <authorList>
            <person name="Gilroy R."/>
            <person name="Ravi A."/>
            <person name="Getino M."/>
            <person name="Pursley I."/>
            <person name="Horton D.L."/>
            <person name="Alikhan N.F."/>
            <person name="Baker D."/>
            <person name="Gharbi K."/>
            <person name="Hall N."/>
            <person name="Watson M."/>
            <person name="Adriaenssens E.M."/>
            <person name="Foster-Nyarko E."/>
            <person name="Jarju S."/>
            <person name="Secka A."/>
            <person name="Antonio M."/>
            <person name="Oren A."/>
            <person name="Chaudhuri R.R."/>
            <person name="La Ragione R."/>
            <person name="Hildebrand F."/>
            <person name="Pallen M.J."/>
        </authorList>
    </citation>
    <scope>NUCLEOTIDE SEQUENCE</scope>
    <source>
        <strain evidence="2">CHK152-2871</strain>
    </source>
</reference>
<organism evidence="2 3">
    <name type="scientific">Candidatus Galligastranaerophilus intestinavium</name>
    <dbReference type="NCBI Taxonomy" id="2840836"/>
    <lineage>
        <taxon>Bacteria</taxon>
        <taxon>Candidatus Galligastranaerophilus</taxon>
    </lineage>
</organism>
<protein>
    <submittedName>
        <fullName evidence="2">Uncharacterized protein</fullName>
    </submittedName>
</protein>
<comment type="caution">
    <text evidence="2">The sequence shown here is derived from an EMBL/GenBank/DDBJ whole genome shotgun (WGS) entry which is preliminary data.</text>
</comment>
<gene>
    <name evidence="2" type="ORF">IAA86_03610</name>
</gene>
<feature type="signal peptide" evidence="1">
    <location>
        <begin position="1"/>
        <end position="23"/>
    </location>
</feature>